<organism evidence="2 3">
    <name type="scientific">Flavobacterium frigidarium</name>
    <dbReference type="NCBI Taxonomy" id="99286"/>
    <lineage>
        <taxon>Bacteria</taxon>
        <taxon>Pseudomonadati</taxon>
        <taxon>Bacteroidota</taxon>
        <taxon>Flavobacteriia</taxon>
        <taxon>Flavobacteriales</taxon>
        <taxon>Flavobacteriaceae</taxon>
        <taxon>Flavobacterium</taxon>
    </lineage>
</organism>
<feature type="signal peptide" evidence="1">
    <location>
        <begin position="1"/>
        <end position="18"/>
    </location>
</feature>
<comment type="caution">
    <text evidence="2">The sequence shown here is derived from an EMBL/GenBank/DDBJ whole genome shotgun (WGS) entry which is preliminary data.</text>
</comment>
<name>A0ABV4KCC7_9FLAO</name>
<protein>
    <recommendedName>
        <fullName evidence="4">GLPGLI family protein</fullName>
    </recommendedName>
</protein>
<gene>
    <name evidence="2" type="ORF">QO192_08445</name>
</gene>
<proteinExistence type="predicted"/>
<accession>A0ABV4KCC7</accession>
<evidence type="ECO:0000256" key="1">
    <source>
        <dbReference type="SAM" id="SignalP"/>
    </source>
</evidence>
<evidence type="ECO:0000313" key="3">
    <source>
        <dbReference type="Proteomes" id="UP001568894"/>
    </source>
</evidence>
<dbReference type="EMBL" id="JASMRN010000006">
    <property type="protein sequence ID" value="MEZ7515309.1"/>
    <property type="molecule type" value="Genomic_DNA"/>
</dbReference>
<feature type="chain" id="PRO_5046122431" description="GLPGLI family protein" evidence="1">
    <location>
        <begin position="19"/>
        <end position="265"/>
    </location>
</feature>
<dbReference type="Proteomes" id="UP001568894">
    <property type="component" value="Unassembled WGS sequence"/>
</dbReference>
<reference evidence="2 3" key="1">
    <citation type="submission" date="2023-05" db="EMBL/GenBank/DDBJ databases">
        <title>Adaptations of aquatic viruses from atmosphere-close ecosystems of the Central Arctic Ocean.</title>
        <authorList>
            <person name="Rahlff J."/>
            <person name="Holmfeldt K."/>
        </authorList>
    </citation>
    <scope>NUCLEOTIDE SEQUENCE [LARGE SCALE GENOMIC DNA]</scope>
    <source>
        <strain evidence="2 3">Arc14</strain>
    </source>
</reference>
<keyword evidence="3" id="KW-1185">Reference proteome</keyword>
<evidence type="ECO:0008006" key="4">
    <source>
        <dbReference type="Google" id="ProtNLM"/>
    </source>
</evidence>
<sequence length="265" mass="30859">MKRKLLTLLVLASTGCFAQQYDGVHLEKSNIDKNNLIYKLGREFIYTFKIGENETIVYLKNNDTDIFELTKHGDSLPLSEIHMTVLKPKIFKRVNKNQTQILYSLEPHSNSISTTGLSENEQNVWLHPTRMGFFQSLETCPYPYIKLGKPIGYKWSDSMSIGNHWSNKKWGEWENRLLLNYEYEIIAREKVVTQLGKIDCLKVRATATSAIGSSELISYFSEKYGFVKLEYNLFTGIKIEMNLDQIIDGPILRDAREFYQYKRKQ</sequence>
<evidence type="ECO:0000313" key="2">
    <source>
        <dbReference type="EMBL" id="MEZ7515309.1"/>
    </source>
</evidence>
<keyword evidence="1" id="KW-0732">Signal</keyword>
<dbReference type="PROSITE" id="PS51257">
    <property type="entry name" value="PROKAR_LIPOPROTEIN"/>
    <property type="match status" value="1"/>
</dbReference>
<dbReference type="RefSeq" id="WP_371569691.1">
    <property type="nucleotide sequence ID" value="NZ_JASMRN010000006.1"/>
</dbReference>